<proteinExistence type="predicted"/>
<dbReference type="InterPro" id="IPR002934">
    <property type="entry name" value="Polymerase_NTP_transf_dom"/>
</dbReference>
<name>A0A7J4IYP8_9ARCH</name>
<dbReference type="InterPro" id="IPR036390">
    <property type="entry name" value="WH_DNA-bd_sf"/>
</dbReference>
<dbReference type="InterPro" id="IPR036388">
    <property type="entry name" value="WH-like_DNA-bd_sf"/>
</dbReference>
<evidence type="ECO:0000313" key="3">
    <source>
        <dbReference type="Proteomes" id="UP000565078"/>
    </source>
</evidence>
<evidence type="ECO:0000313" key="2">
    <source>
        <dbReference type="EMBL" id="HIH10528.1"/>
    </source>
</evidence>
<feature type="domain" description="Polymerase nucleotidyl transferase" evidence="1">
    <location>
        <begin position="116"/>
        <end position="185"/>
    </location>
</feature>
<comment type="caution">
    <text evidence="2">The sequence shown here is derived from an EMBL/GenBank/DDBJ whole genome shotgun (WGS) entry which is preliminary data.</text>
</comment>
<dbReference type="PANTHER" id="PTHR33933:SF1">
    <property type="entry name" value="PROTEIN ADENYLYLTRANSFERASE MNTA-RELATED"/>
    <property type="match status" value="1"/>
</dbReference>
<reference evidence="3" key="1">
    <citation type="journal article" date="2020" name="bioRxiv">
        <title>A rank-normalized archaeal taxonomy based on genome phylogeny resolves widespread incomplete and uneven classifications.</title>
        <authorList>
            <person name="Rinke C."/>
            <person name="Chuvochina M."/>
            <person name="Mussig A.J."/>
            <person name="Chaumeil P.-A."/>
            <person name="Waite D.W."/>
            <person name="Whitman W.B."/>
            <person name="Parks D.H."/>
            <person name="Hugenholtz P."/>
        </authorList>
    </citation>
    <scope>NUCLEOTIDE SEQUENCE [LARGE SCALE GENOMIC DNA]</scope>
</reference>
<accession>A0A7J4IYP8</accession>
<dbReference type="Proteomes" id="UP000565078">
    <property type="component" value="Unassembled WGS sequence"/>
</dbReference>
<dbReference type="PANTHER" id="PTHR33933">
    <property type="entry name" value="NUCLEOTIDYLTRANSFERASE"/>
    <property type="match status" value="1"/>
</dbReference>
<evidence type="ECO:0000259" key="1">
    <source>
        <dbReference type="Pfam" id="PF01909"/>
    </source>
</evidence>
<dbReference type="SUPFAM" id="SSF46785">
    <property type="entry name" value="Winged helix' DNA-binding domain"/>
    <property type="match status" value="1"/>
</dbReference>
<sequence length="205" mass="23592">MLLDVCLGTRTAWKVLLVLGEAPGKAISRKEIQALTKLGNKVTAKFLLVLEKFGIIAENKIGRTYYYKLNLSNPFVEQILGLIRLEKKELNNPDFFPLNILREFVYELTNTSLGNLSRVILFGSYAKRTYGKDSDIDVAIVLAEKNPNDELLITEAIGGLNKRFRKEIQTHYYTAKEFDALLKKRHRDKRYSERRHQPDVEKCAD</sequence>
<dbReference type="EMBL" id="DUGC01000121">
    <property type="protein sequence ID" value="HIH10528.1"/>
    <property type="molecule type" value="Genomic_DNA"/>
</dbReference>
<dbReference type="Pfam" id="PF01909">
    <property type="entry name" value="NTP_transf_2"/>
    <property type="match status" value="1"/>
</dbReference>
<dbReference type="SUPFAM" id="SSF81301">
    <property type="entry name" value="Nucleotidyltransferase"/>
    <property type="match status" value="1"/>
</dbReference>
<gene>
    <name evidence="2" type="ORF">HA254_07740</name>
</gene>
<dbReference type="GO" id="GO:0016779">
    <property type="term" value="F:nucleotidyltransferase activity"/>
    <property type="evidence" value="ECO:0007669"/>
    <property type="project" value="InterPro"/>
</dbReference>
<dbReference type="InterPro" id="IPR043519">
    <property type="entry name" value="NT_sf"/>
</dbReference>
<keyword evidence="2" id="KW-0808">Transferase</keyword>
<protein>
    <submittedName>
        <fullName evidence="2">Nucleotidyltransferase domain-containing protein</fullName>
    </submittedName>
</protein>
<organism evidence="2 3">
    <name type="scientific">Candidatus Iainarchaeum sp</name>
    <dbReference type="NCBI Taxonomy" id="3101447"/>
    <lineage>
        <taxon>Archaea</taxon>
        <taxon>Candidatus Iainarchaeota</taxon>
        <taxon>Candidatus Iainarchaeia</taxon>
        <taxon>Candidatus Iainarchaeales</taxon>
        <taxon>Candidatus Iainarchaeaceae</taxon>
        <taxon>Candidatus Iainarchaeum</taxon>
    </lineage>
</organism>
<dbReference type="CDD" id="cd05403">
    <property type="entry name" value="NT_KNTase_like"/>
    <property type="match status" value="1"/>
</dbReference>
<dbReference type="AlphaFoldDB" id="A0A7J4IYP8"/>
<dbReference type="InterPro" id="IPR052548">
    <property type="entry name" value="Type_VII_TA_antitoxin"/>
</dbReference>
<dbReference type="Gene3D" id="1.10.10.10">
    <property type="entry name" value="Winged helix-like DNA-binding domain superfamily/Winged helix DNA-binding domain"/>
    <property type="match status" value="1"/>
</dbReference>
<dbReference type="Gene3D" id="3.30.460.10">
    <property type="entry name" value="Beta Polymerase, domain 2"/>
    <property type="match status" value="1"/>
</dbReference>